<dbReference type="EMBL" id="BMMZ01000007">
    <property type="protein sequence ID" value="GGL68833.1"/>
    <property type="molecule type" value="Genomic_DNA"/>
</dbReference>
<dbReference type="InterPro" id="IPR007312">
    <property type="entry name" value="Phosphoesterase"/>
</dbReference>
<accession>A0A917SD60</accession>
<dbReference type="SUPFAM" id="SSF53649">
    <property type="entry name" value="Alkaline phosphatase-like"/>
    <property type="match status" value="1"/>
</dbReference>
<sequence>MTLGEQMLLDTYRALHDGPYWDSTLLIITYDEHGGCFDHVPAQWGATPPDATAGEYGFDFTRFGPRVPTILVSPLIPAGSVSGCRRGRRRSITRRCWRRWNGGSVWIRSPSAMLRRRMSVQR</sequence>
<dbReference type="InterPro" id="IPR017850">
    <property type="entry name" value="Alkaline_phosphatase_core_sf"/>
</dbReference>
<evidence type="ECO:0000256" key="2">
    <source>
        <dbReference type="ARBA" id="ARBA00023026"/>
    </source>
</evidence>
<protein>
    <recommendedName>
        <fullName evidence="5">Phosphoesterase family protein</fullName>
    </recommendedName>
</protein>
<dbReference type="PANTHER" id="PTHR31956">
    <property type="entry name" value="NON-SPECIFIC PHOSPHOLIPASE C4-RELATED"/>
    <property type="match status" value="1"/>
</dbReference>
<keyword evidence="2" id="KW-0843">Virulence</keyword>
<reference evidence="3" key="2">
    <citation type="submission" date="2020-09" db="EMBL/GenBank/DDBJ databases">
        <authorList>
            <person name="Sun Q."/>
            <person name="Zhou Y."/>
        </authorList>
    </citation>
    <scope>NUCLEOTIDE SEQUENCE</scope>
    <source>
        <strain evidence="3">CGMCC 4.7306</strain>
    </source>
</reference>
<dbReference type="AlphaFoldDB" id="A0A917SD60"/>
<dbReference type="Gene3D" id="3.40.720.10">
    <property type="entry name" value="Alkaline Phosphatase, subunit A"/>
    <property type="match status" value="1"/>
</dbReference>
<reference evidence="3" key="1">
    <citation type="journal article" date="2014" name="Int. J. Syst. Evol. Microbiol.">
        <title>Complete genome sequence of Corynebacterium casei LMG S-19264T (=DSM 44701T), isolated from a smear-ripened cheese.</title>
        <authorList>
            <consortium name="US DOE Joint Genome Institute (JGI-PGF)"/>
            <person name="Walter F."/>
            <person name="Albersmeier A."/>
            <person name="Kalinowski J."/>
            <person name="Ruckert C."/>
        </authorList>
    </citation>
    <scope>NUCLEOTIDE SEQUENCE</scope>
    <source>
        <strain evidence="3">CGMCC 4.7306</strain>
    </source>
</reference>
<comment type="caution">
    <text evidence="3">The sequence shown here is derived from an EMBL/GenBank/DDBJ whole genome shotgun (WGS) entry which is preliminary data.</text>
</comment>
<keyword evidence="4" id="KW-1185">Reference proteome</keyword>
<dbReference type="Proteomes" id="UP000613840">
    <property type="component" value="Unassembled WGS sequence"/>
</dbReference>
<name>A0A917SD60_9ACTN</name>
<proteinExistence type="predicted"/>
<gene>
    <name evidence="3" type="ORF">GCM10011575_29350</name>
</gene>
<evidence type="ECO:0000313" key="4">
    <source>
        <dbReference type="Proteomes" id="UP000613840"/>
    </source>
</evidence>
<evidence type="ECO:0008006" key="5">
    <source>
        <dbReference type="Google" id="ProtNLM"/>
    </source>
</evidence>
<evidence type="ECO:0000256" key="1">
    <source>
        <dbReference type="ARBA" id="ARBA00022801"/>
    </source>
</evidence>
<keyword evidence="1" id="KW-0378">Hydrolase</keyword>
<dbReference type="GO" id="GO:0009395">
    <property type="term" value="P:phospholipid catabolic process"/>
    <property type="evidence" value="ECO:0007669"/>
    <property type="project" value="TreeGrafter"/>
</dbReference>
<evidence type="ECO:0000313" key="3">
    <source>
        <dbReference type="EMBL" id="GGL68833.1"/>
    </source>
</evidence>
<dbReference type="Pfam" id="PF04185">
    <property type="entry name" value="Phosphoesterase"/>
    <property type="match status" value="1"/>
</dbReference>
<organism evidence="3 4">
    <name type="scientific">Microlunatus endophyticus</name>
    <dbReference type="NCBI Taxonomy" id="1716077"/>
    <lineage>
        <taxon>Bacteria</taxon>
        <taxon>Bacillati</taxon>
        <taxon>Actinomycetota</taxon>
        <taxon>Actinomycetes</taxon>
        <taxon>Propionibacteriales</taxon>
        <taxon>Propionibacteriaceae</taxon>
        <taxon>Microlunatus</taxon>
    </lineage>
</organism>
<dbReference type="PANTHER" id="PTHR31956:SF1">
    <property type="entry name" value="NON-SPECIFIC PHOSPHOLIPASE C1"/>
    <property type="match status" value="1"/>
</dbReference>
<dbReference type="GO" id="GO:0042578">
    <property type="term" value="F:phosphoric ester hydrolase activity"/>
    <property type="evidence" value="ECO:0007669"/>
    <property type="project" value="UniProtKB-ARBA"/>
</dbReference>